<keyword evidence="1" id="KW-0812">Transmembrane</keyword>
<evidence type="ECO:0000313" key="2">
    <source>
        <dbReference type="EMBL" id="SFL98057.1"/>
    </source>
</evidence>
<dbReference type="Proteomes" id="UP000198519">
    <property type="component" value="Unassembled WGS sequence"/>
</dbReference>
<name>A0A1I4M4Y5_9GAMM</name>
<sequence>MIDRLRKGATYIMANTALRTIGYLLVGAIILAAGTAVWFGINASRNTDIAQPYFEEQLPVIVGWDYQKLEPLLSSSLKAAFRSHEGQQAFQQFSQLGQFESFEQLQYVGADSQVAIGDGVYDLLRFSLLGHFREGDARVLITLAQTETSFLVHGLSLRSDVLAAPEAESQR</sequence>
<reference evidence="3" key="1">
    <citation type="submission" date="2016-10" db="EMBL/GenBank/DDBJ databases">
        <authorList>
            <person name="Varghese N."/>
            <person name="Submissions S."/>
        </authorList>
    </citation>
    <scope>NUCLEOTIDE SEQUENCE [LARGE SCALE GENOMIC DNA]</scope>
    <source>
        <strain evidence="3">CGMCC 1.7061</strain>
    </source>
</reference>
<evidence type="ECO:0000256" key="1">
    <source>
        <dbReference type="SAM" id="Phobius"/>
    </source>
</evidence>
<gene>
    <name evidence="2" type="ORF">SAMN04487963_0842</name>
</gene>
<keyword evidence="1" id="KW-0472">Membrane</keyword>
<keyword evidence="3" id="KW-1185">Reference proteome</keyword>
<evidence type="ECO:0000313" key="3">
    <source>
        <dbReference type="Proteomes" id="UP000198519"/>
    </source>
</evidence>
<dbReference type="AlphaFoldDB" id="A0A1I4M4Y5"/>
<dbReference type="EMBL" id="FOUE01000001">
    <property type="protein sequence ID" value="SFL98057.1"/>
    <property type="molecule type" value="Genomic_DNA"/>
</dbReference>
<accession>A0A1I4M4Y5</accession>
<dbReference type="STRING" id="488535.SAMN04487963_0842"/>
<proteinExistence type="predicted"/>
<organism evidence="2 3">
    <name type="scientific">Marinobacter zhejiangensis</name>
    <dbReference type="NCBI Taxonomy" id="488535"/>
    <lineage>
        <taxon>Bacteria</taxon>
        <taxon>Pseudomonadati</taxon>
        <taxon>Pseudomonadota</taxon>
        <taxon>Gammaproteobacteria</taxon>
        <taxon>Pseudomonadales</taxon>
        <taxon>Marinobacteraceae</taxon>
        <taxon>Marinobacter</taxon>
    </lineage>
</organism>
<keyword evidence="1" id="KW-1133">Transmembrane helix</keyword>
<feature type="transmembrane region" description="Helical" evidence="1">
    <location>
        <begin position="21"/>
        <end position="41"/>
    </location>
</feature>
<protein>
    <submittedName>
        <fullName evidence="2">Uncharacterized protein</fullName>
    </submittedName>
</protein>